<dbReference type="PROSITE" id="PS51736">
    <property type="entry name" value="RECOMBINASES_3"/>
    <property type="match status" value="1"/>
</dbReference>
<keyword evidence="1" id="KW-0229">DNA integration</keyword>
<dbReference type="OrthoDB" id="2290206at2"/>
<dbReference type="Pfam" id="PF07508">
    <property type="entry name" value="Recombinase"/>
    <property type="match status" value="1"/>
</dbReference>
<evidence type="ECO:0000313" key="7">
    <source>
        <dbReference type="EMBL" id="QEG39390.1"/>
    </source>
</evidence>
<dbReference type="GO" id="GO:0003677">
    <property type="term" value="F:DNA binding"/>
    <property type="evidence" value="ECO:0007669"/>
    <property type="project" value="UniProtKB-KW"/>
</dbReference>
<dbReference type="Proteomes" id="UP000325286">
    <property type="component" value="Chromosome"/>
</dbReference>
<dbReference type="GO" id="GO:0000150">
    <property type="term" value="F:DNA strand exchange activity"/>
    <property type="evidence" value="ECO:0007669"/>
    <property type="project" value="InterPro"/>
</dbReference>
<dbReference type="InterPro" id="IPR036162">
    <property type="entry name" value="Resolvase-like_N_sf"/>
</dbReference>
<feature type="domain" description="Resolvase/invertase-type recombinase catalytic" evidence="6">
    <location>
        <begin position="4"/>
        <end position="140"/>
    </location>
</feature>
<dbReference type="RefSeq" id="WP_068138870.1">
    <property type="nucleotide sequence ID" value="NZ_CP042914.1"/>
</dbReference>
<dbReference type="AlphaFoldDB" id="A0A5B9QP02"/>
<dbReference type="SUPFAM" id="SSF53041">
    <property type="entry name" value="Resolvase-like"/>
    <property type="match status" value="1"/>
</dbReference>
<feature type="active site" description="O-(5'-phospho-DNA)-serine intermediate" evidence="4 5">
    <location>
        <position position="12"/>
    </location>
</feature>
<gene>
    <name evidence="7" type="primary">hin_1</name>
    <name evidence="7" type="ORF">UC8_13670</name>
</gene>
<reference evidence="7 8" key="1">
    <citation type="submission" date="2019-08" db="EMBL/GenBank/DDBJ databases">
        <title>Deep-cultivation of Planctomycetes and their phenomic and genomic characterization uncovers novel biology.</title>
        <authorList>
            <person name="Wiegand S."/>
            <person name="Jogler M."/>
            <person name="Boedeker C."/>
            <person name="Pinto D."/>
            <person name="Vollmers J."/>
            <person name="Rivas-Marin E."/>
            <person name="Kohn T."/>
            <person name="Peeters S.H."/>
            <person name="Heuer A."/>
            <person name="Rast P."/>
            <person name="Oberbeckmann S."/>
            <person name="Bunk B."/>
            <person name="Jeske O."/>
            <person name="Meyerdierks A."/>
            <person name="Storesund J.E."/>
            <person name="Kallscheuer N."/>
            <person name="Luecker S."/>
            <person name="Lage O.M."/>
            <person name="Pohl T."/>
            <person name="Merkel B.J."/>
            <person name="Hornburger P."/>
            <person name="Mueller R.-W."/>
            <person name="Bruemmer F."/>
            <person name="Labrenz M."/>
            <person name="Spormann A.M."/>
            <person name="Op den Camp H."/>
            <person name="Overmann J."/>
            <person name="Amann R."/>
            <person name="Jetten M.S.M."/>
            <person name="Mascher T."/>
            <person name="Medema M.H."/>
            <person name="Devos D.P."/>
            <person name="Kaster A.-K."/>
            <person name="Ovreas L."/>
            <person name="Rohde M."/>
            <person name="Galperin M.Y."/>
            <person name="Jogler C."/>
        </authorList>
    </citation>
    <scope>NUCLEOTIDE SEQUENCE [LARGE SCALE GENOMIC DNA]</scope>
    <source>
        <strain evidence="7 8">UC8</strain>
    </source>
</reference>
<evidence type="ECO:0000256" key="4">
    <source>
        <dbReference type="PIRSR" id="PIRSR606118-50"/>
    </source>
</evidence>
<name>A0A5B9QP02_9BACT</name>
<organism evidence="7 8">
    <name type="scientific">Roseimaritima ulvae</name>
    <dbReference type="NCBI Taxonomy" id="980254"/>
    <lineage>
        <taxon>Bacteria</taxon>
        <taxon>Pseudomonadati</taxon>
        <taxon>Planctomycetota</taxon>
        <taxon>Planctomycetia</taxon>
        <taxon>Pirellulales</taxon>
        <taxon>Pirellulaceae</taxon>
        <taxon>Roseimaritima</taxon>
    </lineage>
</organism>
<dbReference type="InterPro" id="IPR006119">
    <property type="entry name" value="Resolv_N"/>
</dbReference>
<protein>
    <submittedName>
        <fullName evidence="7">DNA-invertase hin</fullName>
    </submittedName>
</protein>
<evidence type="ECO:0000259" key="6">
    <source>
        <dbReference type="PROSITE" id="PS51736"/>
    </source>
</evidence>
<dbReference type="Pfam" id="PF00239">
    <property type="entry name" value="Resolvase"/>
    <property type="match status" value="1"/>
</dbReference>
<dbReference type="PANTHER" id="PTHR30461:SF2">
    <property type="entry name" value="SERINE RECOMBINASE PINE-RELATED"/>
    <property type="match status" value="1"/>
</dbReference>
<dbReference type="PROSITE" id="PS00397">
    <property type="entry name" value="RECOMBINASES_1"/>
    <property type="match status" value="1"/>
</dbReference>
<dbReference type="EMBL" id="CP042914">
    <property type="protein sequence ID" value="QEG39390.1"/>
    <property type="molecule type" value="Genomic_DNA"/>
</dbReference>
<dbReference type="InterPro" id="IPR006118">
    <property type="entry name" value="Recombinase_CS"/>
</dbReference>
<dbReference type="GO" id="GO:0015074">
    <property type="term" value="P:DNA integration"/>
    <property type="evidence" value="ECO:0007669"/>
    <property type="project" value="UniProtKB-KW"/>
</dbReference>
<dbReference type="InterPro" id="IPR050639">
    <property type="entry name" value="SSR_resolvase"/>
</dbReference>
<keyword evidence="8" id="KW-1185">Reference proteome</keyword>
<sequence length="230" mass="25467">MSKRIIGYIRVSTDKQERSGLGLEAQLAALEAYAAMTGSEIIRVYREVESGKRNDRPELAKAMSHAKRSKATLVIAKLDRLARNVHFVSGLMESGVDFVCCDNPHANRLTIHVLAATAEDEARRISERTKAALAAYKARGGKLGAARDNAHTLTQDDRRRGGVHAGEFARTEAMKAYADLIPLMVDWRDDGESQQAIAIKLNEEGHTTRNGKPWNQVQVSRVLRRYANAT</sequence>
<dbReference type="KEGG" id="rul:UC8_13670"/>
<evidence type="ECO:0000256" key="1">
    <source>
        <dbReference type="ARBA" id="ARBA00022908"/>
    </source>
</evidence>
<evidence type="ECO:0000256" key="2">
    <source>
        <dbReference type="ARBA" id="ARBA00023125"/>
    </source>
</evidence>
<evidence type="ECO:0000313" key="8">
    <source>
        <dbReference type="Proteomes" id="UP000325286"/>
    </source>
</evidence>
<dbReference type="InterPro" id="IPR011109">
    <property type="entry name" value="DNA_bind_recombinase_dom"/>
</dbReference>
<keyword evidence="2" id="KW-0238">DNA-binding</keyword>
<proteinExistence type="predicted"/>
<evidence type="ECO:0000256" key="5">
    <source>
        <dbReference type="PROSITE-ProRule" id="PRU10137"/>
    </source>
</evidence>
<accession>A0A5B9QP02</accession>
<dbReference type="PANTHER" id="PTHR30461">
    <property type="entry name" value="DNA-INVERTASE FROM LAMBDOID PROPHAGE"/>
    <property type="match status" value="1"/>
</dbReference>
<dbReference type="CDD" id="cd03768">
    <property type="entry name" value="SR_ResInv"/>
    <property type="match status" value="1"/>
</dbReference>
<dbReference type="SMART" id="SM00857">
    <property type="entry name" value="Resolvase"/>
    <property type="match status" value="1"/>
</dbReference>
<keyword evidence="3" id="KW-0233">DNA recombination</keyword>
<evidence type="ECO:0000256" key="3">
    <source>
        <dbReference type="ARBA" id="ARBA00023172"/>
    </source>
</evidence>
<dbReference type="Gene3D" id="3.40.50.1390">
    <property type="entry name" value="Resolvase, N-terminal catalytic domain"/>
    <property type="match status" value="1"/>
</dbReference>